<evidence type="ECO:0000259" key="1">
    <source>
        <dbReference type="PROSITE" id="PS50975"/>
    </source>
</evidence>
<dbReference type="Pfam" id="PF13549">
    <property type="entry name" value="ATP-grasp_5"/>
    <property type="match status" value="1"/>
</dbReference>
<dbReference type="InterPro" id="IPR016102">
    <property type="entry name" value="Succinyl-CoA_synth-like"/>
</dbReference>
<accession>A0A6J7NS57</accession>
<dbReference type="EMBL" id="CAFBPA010000013">
    <property type="protein sequence ID" value="CAB4995498.1"/>
    <property type="molecule type" value="Genomic_DNA"/>
</dbReference>
<feature type="domain" description="ATP-grasp" evidence="1">
    <location>
        <begin position="473"/>
        <end position="509"/>
    </location>
</feature>
<dbReference type="InterPro" id="IPR032875">
    <property type="entry name" value="Succ_CoA_lig_flav_dom"/>
</dbReference>
<dbReference type="SUPFAM" id="SSF56059">
    <property type="entry name" value="Glutathione synthetase ATP-binding domain-like"/>
    <property type="match status" value="1"/>
</dbReference>
<dbReference type="AlphaFoldDB" id="A0A6J7NS57"/>
<dbReference type="GO" id="GO:0005524">
    <property type="term" value="F:ATP binding"/>
    <property type="evidence" value="ECO:0007669"/>
    <property type="project" value="InterPro"/>
</dbReference>
<name>A0A6J7NS57_9ZZZZ</name>
<dbReference type="Gene3D" id="3.40.50.261">
    <property type="entry name" value="Succinyl-CoA synthetase domains"/>
    <property type="match status" value="1"/>
</dbReference>
<protein>
    <submittedName>
        <fullName evidence="2">Unannotated protein</fullName>
    </submittedName>
</protein>
<dbReference type="Gene3D" id="3.30.470.20">
    <property type="entry name" value="ATP-grasp fold, B domain"/>
    <property type="match status" value="1"/>
</dbReference>
<dbReference type="Pfam" id="PF13607">
    <property type="entry name" value="Succ_CoA_lig"/>
    <property type="match status" value="1"/>
</dbReference>
<dbReference type="SUPFAM" id="SSF52210">
    <property type="entry name" value="Succinyl-CoA synthetase domains"/>
    <property type="match status" value="2"/>
</dbReference>
<dbReference type="PANTHER" id="PTHR42793:SF1">
    <property type="entry name" value="PEPTIDYL-LYSINE N-ACETYLTRANSFERASE PATZ"/>
    <property type="match status" value="1"/>
</dbReference>
<gene>
    <name evidence="2" type="ORF">UFOPK4043_00162</name>
</gene>
<dbReference type="GO" id="GO:0046872">
    <property type="term" value="F:metal ion binding"/>
    <property type="evidence" value="ECO:0007669"/>
    <property type="project" value="InterPro"/>
</dbReference>
<dbReference type="InterPro" id="IPR011761">
    <property type="entry name" value="ATP-grasp"/>
</dbReference>
<proteinExistence type="predicted"/>
<dbReference type="InterPro" id="IPR003781">
    <property type="entry name" value="CoA-bd"/>
</dbReference>
<dbReference type="SMART" id="SM00881">
    <property type="entry name" value="CoA_binding"/>
    <property type="match status" value="1"/>
</dbReference>
<dbReference type="Gene3D" id="3.40.50.720">
    <property type="entry name" value="NAD(P)-binding Rossmann-like Domain"/>
    <property type="match status" value="1"/>
</dbReference>
<sequence>MDISRLVNPRSIAVVGATDRPGSYAHNTLLNLIRNGYAGTVIGVHPNRKEVLSFSCVPSIGDLSEPVDVVVIATPADSVPGYLTAARQLGCGGAVVFAAGFAEIGNIDAQNALVAAAGDLPVIGPNGNGYVSVPARAAVWGDAALLPENSGPIALITQSGNVGVVLLAHRQGLGLHSIFSVGNSAVVDAAALISSLATTDGVRVIGAYLENDGDGARLTQALAACASNDVRVVVLKAGRSERGLAAGAAHTAAVAGDQRVFEALIQEAGGILVRQPAELIETSRALAVGRRDPRGAAVVTCSGGDATLAADLAQDAGTILADFSAETLQELALLLPITATATNPLDHTNSVWADTEAVAKICETVARDPEVGHLLYVQDLPPGLSAGPRAEWDDTRAGGIAGGTRAQLQTLLVSSMPGQEPGDAVGGLVSALKAVAALQLPAPVPDRLLQIAECANRAKINPGGQYLAEHSAKEFLRAAGISVPKSQLVANAADAVSAAAEIGFPVAIKVSAPGLIHKSDIGALALNLADGDEVREASAELLRIPGLPAGPELLIEAMVEPGIEVFVAAHRLGLVPCVVVGMGGVWAEVLADVAVIPLPADNTRVIFEISRLRGAALLRGDRGQKAFAIEELAQLVVTAGNLLMDEHLTMIELNPVVVNSSTAVAVDAVICR</sequence>
<dbReference type="Pfam" id="PF13380">
    <property type="entry name" value="CoA_binding_2"/>
    <property type="match status" value="1"/>
</dbReference>
<dbReference type="InterPro" id="IPR013815">
    <property type="entry name" value="ATP_grasp_subdomain_1"/>
</dbReference>
<dbReference type="PANTHER" id="PTHR42793">
    <property type="entry name" value="COA BINDING DOMAIN CONTAINING PROTEIN"/>
    <property type="match status" value="1"/>
</dbReference>
<dbReference type="PROSITE" id="PS50975">
    <property type="entry name" value="ATP_GRASP"/>
    <property type="match status" value="1"/>
</dbReference>
<reference evidence="2" key="1">
    <citation type="submission" date="2020-05" db="EMBL/GenBank/DDBJ databases">
        <authorList>
            <person name="Chiriac C."/>
            <person name="Salcher M."/>
            <person name="Ghai R."/>
            <person name="Kavagutti S V."/>
        </authorList>
    </citation>
    <scope>NUCLEOTIDE SEQUENCE</scope>
</reference>
<dbReference type="Gene3D" id="3.30.1490.20">
    <property type="entry name" value="ATP-grasp fold, A domain"/>
    <property type="match status" value="1"/>
</dbReference>
<dbReference type="InterPro" id="IPR036291">
    <property type="entry name" value="NAD(P)-bd_dom_sf"/>
</dbReference>
<dbReference type="SUPFAM" id="SSF51735">
    <property type="entry name" value="NAD(P)-binding Rossmann-fold domains"/>
    <property type="match status" value="1"/>
</dbReference>
<organism evidence="2">
    <name type="scientific">freshwater metagenome</name>
    <dbReference type="NCBI Taxonomy" id="449393"/>
    <lineage>
        <taxon>unclassified sequences</taxon>
        <taxon>metagenomes</taxon>
        <taxon>ecological metagenomes</taxon>
    </lineage>
</organism>
<evidence type="ECO:0000313" key="2">
    <source>
        <dbReference type="EMBL" id="CAB4995498.1"/>
    </source>
</evidence>